<keyword evidence="5 6" id="KW-0804">Transcription</keyword>
<dbReference type="RefSeq" id="WP_285674097.1">
    <property type="nucleotide sequence ID" value="NZ_BSYI01000046.1"/>
</dbReference>
<organism evidence="9 10">
    <name type="scientific">Paralimibaculum aggregatum</name>
    <dbReference type="NCBI Taxonomy" id="3036245"/>
    <lineage>
        <taxon>Bacteria</taxon>
        <taxon>Pseudomonadati</taxon>
        <taxon>Pseudomonadota</taxon>
        <taxon>Alphaproteobacteria</taxon>
        <taxon>Rhodobacterales</taxon>
        <taxon>Paracoccaceae</taxon>
        <taxon>Paralimibaculum</taxon>
    </lineage>
</organism>
<reference evidence="9 10" key="1">
    <citation type="submission" date="2023-04" db="EMBL/GenBank/DDBJ databases">
        <title>Marinoamorphus aggregata gen. nov., sp. Nov., isolate from tissue of brittle star Ophioplocus japonicus.</title>
        <authorList>
            <person name="Kawano K."/>
            <person name="Sawayama S."/>
            <person name="Nakagawa S."/>
        </authorList>
    </citation>
    <scope>NUCLEOTIDE SEQUENCE [LARGE SCALE GENOMIC DNA]</scope>
    <source>
        <strain evidence="9 10">NKW23</strain>
    </source>
</reference>
<dbReference type="EMBL" id="BSYI01000046">
    <property type="protein sequence ID" value="GMG84921.1"/>
    <property type="molecule type" value="Genomic_DNA"/>
</dbReference>
<evidence type="ECO:0000256" key="5">
    <source>
        <dbReference type="ARBA" id="ARBA00023163"/>
    </source>
</evidence>
<dbReference type="InterPro" id="IPR039425">
    <property type="entry name" value="RNA_pol_sigma-70-like"/>
</dbReference>
<comment type="caution">
    <text evidence="9">The sequence shown here is derived from an EMBL/GenBank/DDBJ whole genome shotgun (WGS) entry which is preliminary data.</text>
</comment>
<evidence type="ECO:0000259" key="8">
    <source>
        <dbReference type="Pfam" id="PF08281"/>
    </source>
</evidence>
<evidence type="ECO:0000259" key="7">
    <source>
        <dbReference type="Pfam" id="PF04542"/>
    </source>
</evidence>
<dbReference type="Gene3D" id="1.10.1740.10">
    <property type="match status" value="1"/>
</dbReference>
<dbReference type="InterPro" id="IPR007627">
    <property type="entry name" value="RNA_pol_sigma70_r2"/>
</dbReference>
<name>A0ABQ6LSA8_9RHOB</name>
<comment type="similarity">
    <text evidence="1 6">Belongs to the sigma-70 factor family. ECF subfamily.</text>
</comment>
<dbReference type="InterPro" id="IPR013325">
    <property type="entry name" value="RNA_pol_sigma_r2"/>
</dbReference>
<dbReference type="NCBIfam" id="NF008888">
    <property type="entry name" value="PRK11922.1"/>
    <property type="match status" value="1"/>
</dbReference>
<dbReference type="SUPFAM" id="SSF88659">
    <property type="entry name" value="Sigma3 and sigma4 domains of RNA polymerase sigma factors"/>
    <property type="match status" value="1"/>
</dbReference>
<evidence type="ECO:0000256" key="3">
    <source>
        <dbReference type="ARBA" id="ARBA00023082"/>
    </source>
</evidence>
<dbReference type="InterPro" id="IPR036388">
    <property type="entry name" value="WH-like_DNA-bd_sf"/>
</dbReference>
<keyword evidence="3 6" id="KW-0731">Sigma factor</keyword>
<feature type="domain" description="RNA polymerase sigma-70 region 2" evidence="7">
    <location>
        <begin position="37"/>
        <end position="103"/>
    </location>
</feature>
<dbReference type="InterPro" id="IPR013324">
    <property type="entry name" value="RNA_pol_sigma_r3/r4-like"/>
</dbReference>
<evidence type="ECO:0000256" key="4">
    <source>
        <dbReference type="ARBA" id="ARBA00023125"/>
    </source>
</evidence>
<dbReference type="InterPro" id="IPR013249">
    <property type="entry name" value="RNA_pol_sigma70_r4_t2"/>
</dbReference>
<dbReference type="Pfam" id="PF04542">
    <property type="entry name" value="Sigma70_r2"/>
    <property type="match status" value="1"/>
</dbReference>
<sequence length="246" mass="26754">MSSPAPHRDPAVSVAEATEAALVAAARAGDEAAIRELIRRLNPRLFRVARGIARSDAEAEEIVQESYLAAFGGLAAFRGEARFSTWITRIAVNAALQRRRRAQADPAHEAHEGYDTVTESDVTRDTVLPFPGGGAAQPEAEAGRRQVREMLEQAVAELPPELRIVFLLREAEGMSTLAVARDLALNPVTVKTRLFRARQRLRRAIERRLQGGFDAIFPFAGRRCAALADRVVAALPPPQPGAEDPP</sequence>
<dbReference type="SUPFAM" id="SSF88946">
    <property type="entry name" value="Sigma2 domain of RNA polymerase sigma factors"/>
    <property type="match status" value="1"/>
</dbReference>
<dbReference type="Gene3D" id="1.10.10.10">
    <property type="entry name" value="Winged helix-like DNA-binding domain superfamily/Winged helix DNA-binding domain"/>
    <property type="match status" value="1"/>
</dbReference>
<keyword evidence="10" id="KW-1185">Reference proteome</keyword>
<accession>A0ABQ6LSA8</accession>
<evidence type="ECO:0000313" key="9">
    <source>
        <dbReference type="EMBL" id="GMG84921.1"/>
    </source>
</evidence>
<dbReference type="InterPro" id="IPR000838">
    <property type="entry name" value="RNA_pol_sigma70_ECF_CS"/>
</dbReference>
<evidence type="ECO:0000256" key="6">
    <source>
        <dbReference type="RuleBase" id="RU000716"/>
    </source>
</evidence>
<dbReference type="PANTHER" id="PTHR43133:SF51">
    <property type="entry name" value="RNA POLYMERASE SIGMA FACTOR"/>
    <property type="match status" value="1"/>
</dbReference>
<evidence type="ECO:0000256" key="2">
    <source>
        <dbReference type="ARBA" id="ARBA00023015"/>
    </source>
</evidence>
<dbReference type="PANTHER" id="PTHR43133">
    <property type="entry name" value="RNA POLYMERASE ECF-TYPE SIGMA FACTO"/>
    <property type="match status" value="1"/>
</dbReference>
<dbReference type="PROSITE" id="PS01063">
    <property type="entry name" value="SIGMA70_ECF"/>
    <property type="match status" value="1"/>
</dbReference>
<evidence type="ECO:0000313" key="10">
    <source>
        <dbReference type="Proteomes" id="UP001239909"/>
    </source>
</evidence>
<feature type="domain" description="RNA polymerase sigma factor 70 region 4 type 2" evidence="8">
    <location>
        <begin position="148"/>
        <end position="201"/>
    </location>
</feature>
<gene>
    <name evidence="9" type="ORF">LNKW23_41370</name>
</gene>
<dbReference type="InterPro" id="IPR014284">
    <property type="entry name" value="RNA_pol_sigma-70_dom"/>
</dbReference>
<dbReference type="Pfam" id="PF08281">
    <property type="entry name" value="Sigma70_r4_2"/>
    <property type="match status" value="1"/>
</dbReference>
<protein>
    <recommendedName>
        <fullName evidence="6">RNA polymerase sigma factor</fullName>
    </recommendedName>
</protein>
<dbReference type="CDD" id="cd06171">
    <property type="entry name" value="Sigma70_r4"/>
    <property type="match status" value="1"/>
</dbReference>
<dbReference type="Proteomes" id="UP001239909">
    <property type="component" value="Unassembled WGS sequence"/>
</dbReference>
<keyword evidence="4 6" id="KW-0238">DNA-binding</keyword>
<keyword evidence="2 6" id="KW-0805">Transcription regulation</keyword>
<evidence type="ECO:0000256" key="1">
    <source>
        <dbReference type="ARBA" id="ARBA00010641"/>
    </source>
</evidence>
<proteinExistence type="inferred from homology"/>
<dbReference type="NCBIfam" id="TIGR02937">
    <property type="entry name" value="sigma70-ECF"/>
    <property type="match status" value="1"/>
</dbReference>